<keyword evidence="2" id="KW-0808">Transferase</keyword>
<dbReference type="InterPro" id="IPR046341">
    <property type="entry name" value="SET_dom_sf"/>
</dbReference>
<comment type="caution">
    <text evidence="5">The sequence shown here is derived from an EMBL/GenBank/DDBJ whole genome shotgun (WGS) entry which is preliminary data.</text>
</comment>
<dbReference type="Pfam" id="PF09273">
    <property type="entry name" value="Rubis-subs-bind"/>
    <property type="match status" value="1"/>
</dbReference>
<dbReference type="GO" id="GO:0016279">
    <property type="term" value="F:protein-lysine N-methyltransferase activity"/>
    <property type="evidence" value="ECO:0007669"/>
    <property type="project" value="TreeGrafter"/>
</dbReference>
<sequence>MDESSELEALLRWAAMIGISDSPSTLAPASRTSCLGHSLVVSSFPIAGGRGLAAVRDLRKGEMVLRVPRSALLTRKSVMGTDEKLSNYINKYPHLCSTQILTLCLLVEVSKGRKSWWYPYLVQLPRNYDTLENFTHFEIQAFQVEDAKWVSEKAVSKARSEWKEAVLVMQEMGLKSQFLSFRSWLWASATISSRTLHVPWDNAGCLCPVGDLFNYAAPKEEYSSDAASLSGHNDTTEMLDVKQPDGLRLTDGGYEDETTSYCFYAKRSYRKGEQVLLRYGTYTNLELLQHYGFLLDVNPNDKVFIPLDADIYTATSWPKDSLYIQPDGSPSFALLCAMRLWATPANHRKAVRHMVYTGSLLSIENELFIMKWLVKQCQHFLRLMPTTIEEDNLLLALINRMLDQPSTLDGDEIQSHKELNGFFQANCLAGSAFKSQLPAKAKRSLERLKLSIGWRLGYKTIILHCISYCKRMSEGLSCQYDSAVSENRSNMR</sequence>
<gene>
    <name evidence="5" type="ORF">J5N97_016466</name>
</gene>
<reference evidence="5" key="2">
    <citation type="journal article" date="2022" name="Hortic Res">
        <title>The genome of Dioscorea zingiberensis sheds light on the biosynthesis, origin and evolution of the medicinally important diosgenin saponins.</title>
        <authorList>
            <person name="Li Y."/>
            <person name="Tan C."/>
            <person name="Li Z."/>
            <person name="Guo J."/>
            <person name="Li S."/>
            <person name="Chen X."/>
            <person name="Wang C."/>
            <person name="Dai X."/>
            <person name="Yang H."/>
            <person name="Song W."/>
            <person name="Hou L."/>
            <person name="Xu J."/>
            <person name="Tong Z."/>
            <person name="Xu A."/>
            <person name="Yuan X."/>
            <person name="Wang W."/>
            <person name="Yang Q."/>
            <person name="Chen L."/>
            <person name="Sun Z."/>
            <person name="Wang K."/>
            <person name="Pan B."/>
            <person name="Chen J."/>
            <person name="Bao Y."/>
            <person name="Liu F."/>
            <person name="Qi X."/>
            <person name="Gang D.R."/>
            <person name="Wen J."/>
            <person name="Li J."/>
        </authorList>
    </citation>
    <scope>NUCLEOTIDE SEQUENCE</scope>
    <source>
        <strain evidence="5">Dzin_1.0</strain>
    </source>
</reference>
<evidence type="ECO:0000313" key="5">
    <source>
        <dbReference type="EMBL" id="KAJ0974501.1"/>
    </source>
</evidence>
<dbReference type="Proteomes" id="UP001085076">
    <property type="component" value="Miscellaneous, Linkage group lg04"/>
</dbReference>
<keyword evidence="6" id="KW-1185">Reference proteome</keyword>
<dbReference type="InterPro" id="IPR050600">
    <property type="entry name" value="SETD3_SETD6_MTase"/>
</dbReference>
<dbReference type="CDD" id="cd10527">
    <property type="entry name" value="SET_LSMT"/>
    <property type="match status" value="1"/>
</dbReference>
<keyword evidence="3" id="KW-0949">S-adenosyl-L-methionine</keyword>
<dbReference type="InterPro" id="IPR036464">
    <property type="entry name" value="Rubisco_LSMT_subst-bd_sf"/>
</dbReference>
<reference evidence="5" key="1">
    <citation type="submission" date="2021-03" db="EMBL/GenBank/DDBJ databases">
        <authorList>
            <person name="Li Z."/>
            <person name="Yang C."/>
        </authorList>
    </citation>
    <scope>NUCLEOTIDE SEQUENCE</scope>
    <source>
        <strain evidence="5">Dzin_1.0</strain>
        <tissue evidence="5">Leaf</tissue>
    </source>
</reference>
<organism evidence="5 6">
    <name type="scientific">Dioscorea zingiberensis</name>
    <dbReference type="NCBI Taxonomy" id="325984"/>
    <lineage>
        <taxon>Eukaryota</taxon>
        <taxon>Viridiplantae</taxon>
        <taxon>Streptophyta</taxon>
        <taxon>Embryophyta</taxon>
        <taxon>Tracheophyta</taxon>
        <taxon>Spermatophyta</taxon>
        <taxon>Magnoliopsida</taxon>
        <taxon>Liliopsida</taxon>
        <taxon>Dioscoreales</taxon>
        <taxon>Dioscoreaceae</taxon>
        <taxon>Dioscorea</taxon>
    </lineage>
</organism>
<evidence type="ECO:0000313" key="6">
    <source>
        <dbReference type="Proteomes" id="UP001085076"/>
    </source>
</evidence>
<dbReference type="Gene3D" id="3.90.1420.10">
    <property type="entry name" value="Rubisco LSMT, substrate-binding domain"/>
    <property type="match status" value="1"/>
</dbReference>
<name>A0A9D5CJL7_9LILI</name>
<dbReference type="InterPro" id="IPR001214">
    <property type="entry name" value="SET_dom"/>
</dbReference>
<protein>
    <recommendedName>
        <fullName evidence="4">SET domain-containing protein</fullName>
    </recommendedName>
</protein>
<evidence type="ECO:0000259" key="4">
    <source>
        <dbReference type="PROSITE" id="PS50280"/>
    </source>
</evidence>
<evidence type="ECO:0000256" key="2">
    <source>
        <dbReference type="ARBA" id="ARBA00022679"/>
    </source>
</evidence>
<feature type="domain" description="SET" evidence="4">
    <location>
        <begin position="37"/>
        <end position="280"/>
    </location>
</feature>
<dbReference type="Pfam" id="PF00856">
    <property type="entry name" value="SET"/>
    <property type="match status" value="1"/>
</dbReference>
<keyword evidence="1" id="KW-0489">Methyltransferase</keyword>
<evidence type="ECO:0000256" key="1">
    <source>
        <dbReference type="ARBA" id="ARBA00022603"/>
    </source>
</evidence>
<dbReference type="InterPro" id="IPR015353">
    <property type="entry name" value="Rubisco_LSMT_subst-bd"/>
</dbReference>
<dbReference type="AlphaFoldDB" id="A0A9D5CJL7"/>
<dbReference type="GO" id="GO:0032259">
    <property type="term" value="P:methylation"/>
    <property type="evidence" value="ECO:0007669"/>
    <property type="project" value="UniProtKB-KW"/>
</dbReference>
<dbReference type="FunFam" id="3.90.1410.10:FF:000012">
    <property type="entry name" value="Protein SET DOMAIN GROUP 40"/>
    <property type="match status" value="1"/>
</dbReference>
<dbReference type="Gene3D" id="3.90.1410.10">
    <property type="entry name" value="set domain protein methyltransferase, domain 1"/>
    <property type="match status" value="1"/>
</dbReference>
<dbReference type="PROSITE" id="PS50280">
    <property type="entry name" value="SET"/>
    <property type="match status" value="1"/>
</dbReference>
<dbReference type="PANTHER" id="PTHR13271">
    <property type="entry name" value="UNCHARACTERIZED PUTATIVE METHYLTRANSFERASE"/>
    <property type="match status" value="1"/>
</dbReference>
<dbReference type="SUPFAM" id="SSF81822">
    <property type="entry name" value="RuBisCo LSMT C-terminal, substrate-binding domain"/>
    <property type="match status" value="1"/>
</dbReference>
<dbReference type="EMBL" id="JAGGNH010000004">
    <property type="protein sequence ID" value="KAJ0974501.1"/>
    <property type="molecule type" value="Genomic_DNA"/>
</dbReference>
<dbReference type="OrthoDB" id="441812at2759"/>
<dbReference type="PANTHER" id="PTHR13271:SF91">
    <property type="entry name" value="PROTEIN SET DOMAIN GROUP 40"/>
    <property type="match status" value="1"/>
</dbReference>
<evidence type="ECO:0000256" key="3">
    <source>
        <dbReference type="ARBA" id="ARBA00022691"/>
    </source>
</evidence>
<dbReference type="SUPFAM" id="SSF82199">
    <property type="entry name" value="SET domain"/>
    <property type="match status" value="1"/>
</dbReference>
<proteinExistence type="predicted"/>
<accession>A0A9D5CJL7</accession>